<reference evidence="1" key="1">
    <citation type="submission" date="2012-01" db="EMBL/GenBank/DDBJ databases">
        <authorList>
            <person name="Summers A.O."/>
            <person name="Wireman J."/>
        </authorList>
    </citation>
    <scope>NUCLEOTIDE SEQUENCE</scope>
    <source>
        <strain evidence="1">14</strain>
        <plasmid evidence="1">p14-120</plasmid>
    </source>
</reference>
<name>I3W3F2_9ENTR</name>
<sequence>MNIQAFVPQTSVKRFNKQLICSTGSPLLSPPISKSRNG</sequence>
<protein>
    <submittedName>
        <fullName evidence="1">Uncharacterized protein</fullName>
    </submittedName>
</protein>
<geneLocation type="plasmid" evidence="1">
    <name>p14-120</name>
</geneLocation>
<dbReference type="AlphaFoldDB" id="I3W3F2"/>
<organism evidence="1">
    <name type="scientific">Salmonella sp. 14</name>
    <dbReference type="NCBI Taxonomy" id="1179812"/>
    <lineage>
        <taxon>Bacteria</taxon>
        <taxon>Pseudomonadati</taxon>
        <taxon>Pseudomonadota</taxon>
        <taxon>Gammaproteobacteria</taxon>
        <taxon>Enterobacterales</taxon>
        <taxon>Enterobacteriaceae</taxon>
        <taxon>Salmonella</taxon>
    </lineage>
</organism>
<dbReference type="EMBL" id="JQ418538">
    <property type="protein sequence ID" value="AFK90129.1"/>
    <property type="molecule type" value="Genomic_DNA"/>
</dbReference>
<proteinExistence type="predicted"/>
<accession>I3W3F2</accession>
<evidence type="ECO:0000313" key="1">
    <source>
        <dbReference type="EMBL" id="AFK90129.1"/>
    </source>
</evidence>
<keyword evidence="1" id="KW-0614">Plasmid</keyword>